<feature type="non-terminal residue" evidence="2">
    <location>
        <position position="1"/>
    </location>
</feature>
<dbReference type="EC" id="1.6.3.5" evidence="2"/>
<dbReference type="SUPFAM" id="SSF51905">
    <property type="entry name" value="FAD/NAD(P)-binding domain"/>
    <property type="match status" value="1"/>
</dbReference>
<gene>
    <name evidence="2" type="ORF">AVDCRST_MAG35-1752</name>
</gene>
<accession>A0A6J4PHW9</accession>
<organism evidence="2">
    <name type="scientific">uncultured Quadrisphaera sp</name>
    <dbReference type="NCBI Taxonomy" id="904978"/>
    <lineage>
        <taxon>Bacteria</taxon>
        <taxon>Bacillati</taxon>
        <taxon>Actinomycetota</taxon>
        <taxon>Actinomycetes</taxon>
        <taxon>Kineosporiales</taxon>
        <taxon>Kineosporiaceae</taxon>
        <taxon>Quadrisphaera</taxon>
        <taxon>environmental samples</taxon>
    </lineage>
</organism>
<sequence>RRPGGRLGERRVPAAGGGERVVDTGAAYFTVEGEGFAALADGWAARSLARPWTDTLHVTGPDGIRGTRSGPQRWASPTGLRSLVDDLAEGLDVRCGVEVATVGVEDGRPAVDGRPADVVVLAMPDPQAARLLDVGAADGLAAARRVLSLPWDPVVSVWAVYEERWWPELDAAFVNDDEVVTIVADDGRRRGDGAPVLVAHAAPDASRPHLGDPEALVEPVLAHVGAALGHDGPPPAPALAGVQRWTFSAPVRSHEAPCFVGGVAGGLLGVCGDAWGGRSKVERAWTSGRDLGRALLERL</sequence>
<dbReference type="AlphaFoldDB" id="A0A6J4PHW9"/>
<name>A0A6J4PHW9_9ACTN</name>
<dbReference type="InterPro" id="IPR036188">
    <property type="entry name" value="FAD/NAD-bd_sf"/>
</dbReference>
<feature type="domain" description="Amine oxidase" evidence="1">
    <location>
        <begin position="74"/>
        <end position="246"/>
    </location>
</feature>
<dbReference type="PANTHER" id="PTHR16128:SF5">
    <property type="entry name" value="FAD_NAD(P)-BINDING OXIDOREDUCTASE FAMILY PROTEIN"/>
    <property type="match status" value="1"/>
</dbReference>
<dbReference type="Gene3D" id="3.90.660.10">
    <property type="match status" value="1"/>
</dbReference>
<dbReference type="InterPro" id="IPR002937">
    <property type="entry name" value="Amino_oxidase"/>
</dbReference>
<dbReference type="Gene3D" id="3.50.50.60">
    <property type="entry name" value="FAD/NAD(P)-binding domain"/>
    <property type="match status" value="1"/>
</dbReference>
<dbReference type="EMBL" id="CADCUY010000361">
    <property type="protein sequence ID" value="CAA9416762.1"/>
    <property type="molecule type" value="Genomic_DNA"/>
</dbReference>
<dbReference type="Pfam" id="PF01593">
    <property type="entry name" value="Amino_oxidase"/>
    <property type="match status" value="1"/>
</dbReference>
<reference evidence="2" key="1">
    <citation type="submission" date="2020-02" db="EMBL/GenBank/DDBJ databases">
        <authorList>
            <person name="Meier V. D."/>
        </authorList>
    </citation>
    <scope>NUCLEOTIDE SEQUENCE</scope>
    <source>
        <strain evidence="2">AVDCRST_MAG35</strain>
    </source>
</reference>
<dbReference type="GO" id="GO:0016491">
    <property type="term" value="F:oxidoreductase activity"/>
    <property type="evidence" value="ECO:0007669"/>
    <property type="project" value="UniProtKB-KW"/>
</dbReference>
<evidence type="ECO:0000313" key="2">
    <source>
        <dbReference type="EMBL" id="CAA9416762.1"/>
    </source>
</evidence>
<evidence type="ECO:0000259" key="1">
    <source>
        <dbReference type="Pfam" id="PF01593"/>
    </source>
</evidence>
<protein>
    <submittedName>
        <fullName evidence="2">Renalase, oxidases 1,2-dihydro- and 1,6-dihydro-beta-NAD(P)H isomers back to NAD(P)</fullName>
        <ecNumber evidence="2">1.6.3.5</ecNumber>
    </submittedName>
</protein>
<keyword evidence="2" id="KW-0560">Oxidoreductase</keyword>
<proteinExistence type="predicted"/>
<dbReference type="PANTHER" id="PTHR16128">
    <property type="entry name" value="FAD/NAD(P)-BINDING OXIDOREDUCTASE FAMILY PROTEIN"/>
    <property type="match status" value="1"/>
</dbReference>